<evidence type="ECO:0000256" key="1">
    <source>
        <dbReference type="ARBA" id="ARBA00005689"/>
    </source>
</evidence>
<dbReference type="GO" id="GO:0000166">
    <property type="term" value="F:nucleotide binding"/>
    <property type="evidence" value="ECO:0007669"/>
    <property type="project" value="UniProtKB-KW"/>
</dbReference>
<keyword evidence="3 5" id="KW-0560">Oxidoreductase</keyword>
<feature type="active site" description="Proton donor/acceptor" evidence="6">
    <location>
        <position position="96"/>
    </location>
</feature>
<feature type="domain" description="Alanine dehydrogenase/pyridine nucleotide transhydrogenase NAD(H)-binding" evidence="9">
    <location>
        <begin position="149"/>
        <end position="297"/>
    </location>
</feature>
<dbReference type="OrthoDB" id="9804592at2"/>
<dbReference type="HOGENOM" id="CLU_003376_3_0_10"/>
<evidence type="ECO:0000256" key="6">
    <source>
        <dbReference type="PIRSR" id="PIRSR000183-1"/>
    </source>
</evidence>
<evidence type="ECO:0000313" key="11">
    <source>
        <dbReference type="EMBL" id="ADR23588.1"/>
    </source>
</evidence>
<reference evidence="11 12" key="1">
    <citation type="journal article" date="2011" name="Stand. Genomic Sci.">
        <title>Complete genome sequence of Marivirga tractuosa type strain (H-43).</title>
        <authorList>
            <person name="Pagani I."/>
            <person name="Chertkov O."/>
            <person name="Lapidus A."/>
            <person name="Lucas S."/>
            <person name="Del Rio T.G."/>
            <person name="Tice H."/>
            <person name="Copeland A."/>
            <person name="Cheng J.F."/>
            <person name="Nolan M."/>
            <person name="Saunders E."/>
            <person name="Pitluck S."/>
            <person name="Held B."/>
            <person name="Goodwin L."/>
            <person name="Liolios K."/>
            <person name="Ovchinikova G."/>
            <person name="Ivanova N."/>
            <person name="Mavromatis K."/>
            <person name="Pati A."/>
            <person name="Chen A."/>
            <person name="Palaniappan K."/>
            <person name="Land M."/>
            <person name="Hauser L."/>
            <person name="Jeffries C.D."/>
            <person name="Detter J.C."/>
            <person name="Han C."/>
            <person name="Tapia R."/>
            <person name="Ngatchou-Djao O.D."/>
            <person name="Rohde M."/>
            <person name="Goker M."/>
            <person name="Spring S."/>
            <person name="Sikorski J."/>
            <person name="Woyke T."/>
            <person name="Bristow J."/>
            <person name="Eisen J.A."/>
            <person name="Markowitz V."/>
            <person name="Hugenholtz P."/>
            <person name="Klenk H.P."/>
            <person name="Kyrpides N.C."/>
        </authorList>
    </citation>
    <scope>NUCLEOTIDE SEQUENCE [LARGE SCALE GENOMIC DNA]</scope>
    <source>
        <strain evidence="12">ATCC 23168 / DSM 4126 / NBRC 15989 / NCIMB 1408 / VKM B-1430 / H-43</strain>
    </source>
</reference>
<feature type="binding site" evidence="8">
    <location>
        <begin position="267"/>
        <end position="270"/>
    </location>
    <ligand>
        <name>NAD(+)</name>
        <dbReference type="ChEBI" id="CHEBI:57540"/>
    </ligand>
</feature>
<evidence type="ECO:0000313" key="12">
    <source>
        <dbReference type="Proteomes" id="UP000008720"/>
    </source>
</evidence>
<organism evidence="11 12">
    <name type="scientific">Marivirga tractuosa (strain ATCC 23168 / DSM 4126 / NBRC 15989 / NCIMB 1408 / VKM B-1430 / H-43)</name>
    <name type="common">Microscilla tractuosa</name>
    <name type="synonym">Flexibacter tractuosus</name>
    <dbReference type="NCBI Taxonomy" id="643867"/>
    <lineage>
        <taxon>Bacteria</taxon>
        <taxon>Pseudomonadati</taxon>
        <taxon>Bacteroidota</taxon>
        <taxon>Cytophagia</taxon>
        <taxon>Cytophagales</taxon>
        <taxon>Marivirgaceae</taxon>
        <taxon>Marivirga</taxon>
    </lineage>
</organism>
<feature type="binding site" evidence="8">
    <location>
        <position position="134"/>
    </location>
    <ligand>
        <name>NAD(+)</name>
        <dbReference type="ChEBI" id="CHEBI:57540"/>
    </ligand>
</feature>
<feature type="binding site" evidence="8">
    <location>
        <position position="203"/>
    </location>
    <ligand>
        <name>NAD(+)</name>
        <dbReference type="ChEBI" id="CHEBI:57540"/>
    </ligand>
</feature>
<dbReference type="SUPFAM" id="SSF52283">
    <property type="entry name" value="Formate/glycerate dehydrogenase catalytic domain-like"/>
    <property type="match status" value="1"/>
</dbReference>
<dbReference type="EC" id="1.4.1.1" evidence="2 5"/>
<dbReference type="InterPro" id="IPR007886">
    <property type="entry name" value="AlaDH/PNT_N"/>
</dbReference>
<dbReference type="InterPro" id="IPR007698">
    <property type="entry name" value="AlaDH/PNT_NAD(H)-bd"/>
</dbReference>
<name>E4TPQ1_MARTH</name>
<keyword evidence="8" id="KW-0547">Nucleotide-binding</keyword>
<dbReference type="PRINTS" id="PR00411">
    <property type="entry name" value="PNDRDTASEI"/>
</dbReference>
<dbReference type="STRING" id="643867.Ftrac_3618"/>
<dbReference type="PANTHER" id="PTHR42795:SF1">
    <property type="entry name" value="ALANINE DEHYDROGENASE"/>
    <property type="match status" value="1"/>
</dbReference>
<keyword evidence="4 5" id="KW-0520">NAD</keyword>
<dbReference type="GO" id="GO:0005886">
    <property type="term" value="C:plasma membrane"/>
    <property type="evidence" value="ECO:0007669"/>
    <property type="project" value="TreeGrafter"/>
</dbReference>
<comment type="similarity">
    <text evidence="1 5">Belongs to the AlaDH/PNT family.</text>
</comment>
<comment type="catalytic activity">
    <reaction evidence="5">
        <text>L-alanine + NAD(+) + H2O = pyruvate + NH4(+) + NADH + H(+)</text>
        <dbReference type="Rhea" id="RHEA:18405"/>
        <dbReference type="ChEBI" id="CHEBI:15361"/>
        <dbReference type="ChEBI" id="CHEBI:15377"/>
        <dbReference type="ChEBI" id="CHEBI:15378"/>
        <dbReference type="ChEBI" id="CHEBI:28938"/>
        <dbReference type="ChEBI" id="CHEBI:57540"/>
        <dbReference type="ChEBI" id="CHEBI:57945"/>
        <dbReference type="ChEBI" id="CHEBI:57972"/>
        <dbReference type="EC" id="1.4.1.1"/>
    </reaction>
</comment>
<dbReference type="InterPro" id="IPR008141">
    <property type="entry name" value="Ala_DH"/>
</dbReference>
<evidence type="ECO:0000259" key="9">
    <source>
        <dbReference type="SMART" id="SM01002"/>
    </source>
</evidence>
<protein>
    <recommendedName>
        <fullName evidence="2 5">Alanine dehydrogenase</fullName>
        <ecNumber evidence="2 5">1.4.1.1</ecNumber>
    </recommendedName>
</protein>
<dbReference type="AlphaFoldDB" id="E4TPQ1"/>
<feature type="binding site" evidence="7">
    <location>
        <position position="15"/>
    </location>
    <ligand>
        <name>substrate</name>
    </ligand>
</feature>
<feature type="binding site" evidence="8">
    <location>
        <position position="198"/>
    </location>
    <ligand>
        <name>NAD(+)</name>
        <dbReference type="ChEBI" id="CHEBI:57540"/>
    </ligand>
</feature>
<dbReference type="SMART" id="SM01002">
    <property type="entry name" value="AlaDh_PNT_C"/>
    <property type="match status" value="1"/>
</dbReference>
<feature type="binding site" evidence="8">
    <location>
        <begin position="239"/>
        <end position="240"/>
    </location>
    <ligand>
        <name>NAD(+)</name>
        <dbReference type="ChEBI" id="CHEBI:57540"/>
    </ligand>
</feature>
<dbReference type="InterPro" id="IPR036291">
    <property type="entry name" value="NAD(P)-bd_dom_sf"/>
</dbReference>
<evidence type="ECO:0000256" key="7">
    <source>
        <dbReference type="PIRSR" id="PIRSR000183-2"/>
    </source>
</evidence>
<dbReference type="EMBL" id="CP002349">
    <property type="protein sequence ID" value="ADR23588.1"/>
    <property type="molecule type" value="Genomic_DNA"/>
</dbReference>
<evidence type="ECO:0000256" key="8">
    <source>
        <dbReference type="PIRSR" id="PIRSR000183-3"/>
    </source>
</evidence>
<dbReference type="Proteomes" id="UP000008720">
    <property type="component" value="Chromosome"/>
</dbReference>
<feature type="active site" description="Proton donor/acceptor" evidence="6">
    <location>
        <position position="270"/>
    </location>
</feature>
<dbReference type="FunFam" id="3.40.50.720:FF:000049">
    <property type="entry name" value="Alanine dehydrogenase"/>
    <property type="match status" value="1"/>
</dbReference>
<keyword evidence="12" id="KW-1185">Reference proteome</keyword>
<dbReference type="SUPFAM" id="SSF51735">
    <property type="entry name" value="NAD(P)-binding Rossmann-fold domains"/>
    <property type="match status" value="1"/>
</dbReference>
<dbReference type="PANTHER" id="PTHR42795">
    <property type="entry name" value="ALANINE DEHYDROGENASE"/>
    <property type="match status" value="1"/>
</dbReference>
<dbReference type="Gene3D" id="3.40.50.720">
    <property type="entry name" value="NAD(P)-binding Rossmann-like Domain"/>
    <property type="match status" value="2"/>
</dbReference>
<feature type="binding site" evidence="8">
    <location>
        <begin position="298"/>
        <end position="301"/>
    </location>
    <ligand>
        <name>NAD(+)</name>
        <dbReference type="ChEBI" id="CHEBI:57540"/>
    </ligand>
</feature>
<accession>E4TPQ1</accession>
<dbReference type="eggNOG" id="COG0686">
    <property type="taxonomic scope" value="Bacteria"/>
</dbReference>
<feature type="binding site" evidence="7">
    <location>
        <position position="75"/>
    </location>
    <ligand>
        <name>substrate</name>
    </ligand>
</feature>
<dbReference type="SMART" id="SM01003">
    <property type="entry name" value="AlaDh_PNT_N"/>
    <property type="match status" value="1"/>
</dbReference>
<feature type="domain" description="Alanine dehydrogenase/pyridine nucleotide transhydrogenase N-terminal" evidence="10">
    <location>
        <begin position="4"/>
        <end position="137"/>
    </location>
</feature>
<dbReference type="CDD" id="cd05305">
    <property type="entry name" value="L-AlaDH"/>
    <property type="match status" value="1"/>
</dbReference>
<dbReference type="InterPro" id="IPR008143">
    <property type="entry name" value="Ala_DH/PNT_CS2"/>
</dbReference>
<evidence type="ECO:0000256" key="5">
    <source>
        <dbReference type="PIRNR" id="PIRNR000183"/>
    </source>
</evidence>
<dbReference type="GO" id="GO:0000286">
    <property type="term" value="F:alanine dehydrogenase activity"/>
    <property type="evidence" value="ECO:0007669"/>
    <property type="project" value="UniProtKB-UniRule"/>
</dbReference>
<evidence type="ECO:0000256" key="2">
    <source>
        <dbReference type="ARBA" id="ARBA00012897"/>
    </source>
</evidence>
<proteinExistence type="inferred from homology"/>
<dbReference type="Pfam" id="PF01262">
    <property type="entry name" value="AlaDh_PNT_C"/>
    <property type="match status" value="1"/>
</dbReference>
<dbReference type="PROSITE" id="PS00837">
    <property type="entry name" value="ALADH_PNT_2"/>
    <property type="match status" value="1"/>
</dbReference>
<evidence type="ECO:0000259" key="10">
    <source>
        <dbReference type="SMART" id="SM01003"/>
    </source>
</evidence>
<dbReference type="Pfam" id="PF05222">
    <property type="entry name" value="AlaDh_PNT_N"/>
    <property type="match status" value="1"/>
</dbReference>
<dbReference type="GO" id="GO:0042853">
    <property type="term" value="P:L-alanine catabolic process"/>
    <property type="evidence" value="ECO:0007669"/>
    <property type="project" value="InterPro"/>
</dbReference>
<gene>
    <name evidence="11" type="ordered locus">Ftrac_3618</name>
</gene>
<dbReference type="NCBIfam" id="TIGR00518">
    <property type="entry name" value="alaDH"/>
    <property type="match status" value="1"/>
</dbReference>
<feature type="binding site" evidence="8">
    <location>
        <position position="220"/>
    </location>
    <ligand>
        <name>NAD(+)</name>
        <dbReference type="ChEBI" id="CHEBI:57540"/>
    </ligand>
</feature>
<dbReference type="KEGG" id="mtt:Ftrac_3618"/>
<sequence length="377" mass="41391">MIIGVPKEIKNNENRVALTPAGTQELVKRGHQVFVQATAGEGSGFLDEDYVESGAQILPDIQSTYAKAEMIMKVKEPIEEEYELIKEDQLVFTYFHFAAYEDLTKAMIKNKSICLAYETVEKPDRSLPLLVPMSEVAGRMSIQEGAKYLEKPLKGRGILLGGVPGVRPAKVMIMGGGVVGTNAAKMAAGMGADVTIMDVNLQRLRYLDDVMPANVNTFMSNEYNIREMLHRVDLIIGAVLIPGGKAPHLITRDMLKEMRPGTVLVDVAVDQGGCIETCKPTTHQDPTYIIDDVVHYCVANMPGAVPYTSTLALTNATLPYAIQLADKGWVKACQENRDLALGLNVIKGDVVYDAVAEAYDLEHVPFEKYLGNVWDKI</sequence>
<dbReference type="PIRSF" id="PIRSF000183">
    <property type="entry name" value="Alanine_dh"/>
    <property type="match status" value="1"/>
</dbReference>
<evidence type="ECO:0000256" key="3">
    <source>
        <dbReference type="ARBA" id="ARBA00023002"/>
    </source>
</evidence>
<evidence type="ECO:0000256" key="4">
    <source>
        <dbReference type="ARBA" id="ARBA00023027"/>
    </source>
</evidence>
<dbReference type="RefSeq" id="WP_013455730.1">
    <property type="nucleotide sequence ID" value="NC_014759.1"/>
</dbReference>